<accession>A0A4R1HF00</accession>
<gene>
    <name evidence="1" type="ORF">DFR30_1193</name>
</gene>
<dbReference type="InterPro" id="IPR045372">
    <property type="entry name" value="YidB"/>
</dbReference>
<dbReference type="OrthoDB" id="5957313at2"/>
<sequence>MDILQIGTDILKSKLGNQAGAGNDAVSAVLKKLVGNGNDFDIAGLLSGLQTGGLASMASSWLGDGANEGISPNQIKEVLGGDKVAAAASELGTDEQTLLGGLSDALPQMVDKASSGGSLLDSVGGLGGAMDMAKKFF</sequence>
<proteinExistence type="predicted"/>
<dbReference type="Pfam" id="PF20159">
    <property type="entry name" value="YidB"/>
    <property type="match status" value="1"/>
</dbReference>
<keyword evidence="2" id="KW-1185">Reference proteome</keyword>
<dbReference type="Gene3D" id="1.10.10.690">
    <property type="entry name" value="YidB-like"/>
    <property type="match status" value="1"/>
</dbReference>
<name>A0A4R1HF00_9GAMM</name>
<dbReference type="AlphaFoldDB" id="A0A4R1HF00"/>
<evidence type="ECO:0000313" key="1">
    <source>
        <dbReference type="EMBL" id="TCK17939.1"/>
    </source>
</evidence>
<comment type="caution">
    <text evidence="1">The sequence shown here is derived from an EMBL/GenBank/DDBJ whole genome shotgun (WGS) entry which is preliminary data.</text>
</comment>
<dbReference type="InterPro" id="IPR027405">
    <property type="entry name" value="YidB-like"/>
</dbReference>
<dbReference type="Proteomes" id="UP000295707">
    <property type="component" value="Unassembled WGS sequence"/>
</dbReference>
<protein>
    <submittedName>
        <fullName evidence="1">Uncharacterized protein DUF937</fullName>
    </submittedName>
</protein>
<organism evidence="1 2">
    <name type="scientific">Thiogranum longum</name>
    <dbReference type="NCBI Taxonomy" id="1537524"/>
    <lineage>
        <taxon>Bacteria</taxon>
        <taxon>Pseudomonadati</taxon>
        <taxon>Pseudomonadota</taxon>
        <taxon>Gammaproteobacteria</taxon>
        <taxon>Chromatiales</taxon>
        <taxon>Ectothiorhodospiraceae</taxon>
        <taxon>Thiogranum</taxon>
    </lineage>
</organism>
<dbReference type="RefSeq" id="WP_132971774.1">
    <property type="nucleotide sequence ID" value="NZ_SMFX01000001.1"/>
</dbReference>
<reference evidence="1 2" key="1">
    <citation type="submission" date="2019-03" db="EMBL/GenBank/DDBJ databases">
        <title>Genomic Encyclopedia of Type Strains, Phase IV (KMG-IV): sequencing the most valuable type-strain genomes for metagenomic binning, comparative biology and taxonomic classification.</title>
        <authorList>
            <person name="Goeker M."/>
        </authorList>
    </citation>
    <scope>NUCLEOTIDE SEQUENCE [LARGE SCALE GENOMIC DNA]</scope>
    <source>
        <strain evidence="1 2">DSM 19610</strain>
    </source>
</reference>
<dbReference type="EMBL" id="SMFX01000001">
    <property type="protein sequence ID" value="TCK17939.1"/>
    <property type="molecule type" value="Genomic_DNA"/>
</dbReference>
<dbReference type="SUPFAM" id="SSF140804">
    <property type="entry name" value="YidB-like"/>
    <property type="match status" value="1"/>
</dbReference>
<evidence type="ECO:0000313" key="2">
    <source>
        <dbReference type="Proteomes" id="UP000295707"/>
    </source>
</evidence>